<dbReference type="KEGG" id="mmab:HQ865_23330"/>
<dbReference type="InterPro" id="IPR011051">
    <property type="entry name" value="RmlC_Cupin_sf"/>
</dbReference>
<evidence type="ECO:0000313" key="5">
    <source>
        <dbReference type="Proteomes" id="UP000505355"/>
    </source>
</evidence>
<dbReference type="RefSeq" id="WP_173417219.1">
    <property type="nucleotide sequence ID" value="NZ_CP054139.1"/>
</dbReference>
<feature type="domain" description="Cupin type-2" evidence="3">
    <location>
        <begin position="188"/>
        <end position="254"/>
    </location>
</feature>
<dbReference type="InterPro" id="IPR013096">
    <property type="entry name" value="Cupin_2"/>
</dbReference>
<dbReference type="Proteomes" id="UP000505355">
    <property type="component" value="Chromosome"/>
</dbReference>
<evidence type="ECO:0000256" key="2">
    <source>
        <dbReference type="SAM" id="SignalP"/>
    </source>
</evidence>
<dbReference type="GO" id="GO:0046872">
    <property type="term" value="F:metal ion binding"/>
    <property type="evidence" value="ECO:0007669"/>
    <property type="project" value="UniProtKB-KW"/>
</dbReference>
<keyword evidence="5" id="KW-1185">Reference proteome</keyword>
<evidence type="ECO:0000259" key="3">
    <source>
        <dbReference type="Pfam" id="PF07883"/>
    </source>
</evidence>
<dbReference type="Gene3D" id="2.60.120.10">
    <property type="entry name" value="Jelly Rolls"/>
    <property type="match status" value="1"/>
</dbReference>
<dbReference type="EMBL" id="CP054139">
    <property type="protein sequence ID" value="QKJ32570.1"/>
    <property type="molecule type" value="Genomic_DNA"/>
</dbReference>
<feature type="chain" id="PRO_5028922227" evidence="2">
    <location>
        <begin position="20"/>
        <end position="257"/>
    </location>
</feature>
<organism evidence="4 5">
    <name type="scientific">Mucilaginibacter mali</name>
    <dbReference type="NCBI Taxonomy" id="2740462"/>
    <lineage>
        <taxon>Bacteria</taxon>
        <taxon>Pseudomonadati</taxon>
        <taxon>Bacteroidota</taxon>
        <taxon>Sphingobacteriia</taxon>
        <taxon>Sphingobacteriales</taxon>
        <taxon>Sphingobacteriaceae</taxon>
        <taxon>Mucilaginibacter</taxon>
    </lineage>
</organism>
<gene>
    <name evidence="4" type="ORF">HQ865_23330</name>
</gene>
<keyword evidence="1" id="KW-0479">Metal-binding</keyword>
<dbReference type="PANTHER" id="PTHR35848">
    <property type="entry name" value="OXALATE-BINDING PROTEIN"/>
    <property type="match status" value="1"/>
</dbReference>
<dbReference type="InterPro" id="IPR051610">
    <property type="entry name" value="GPI/OXD"/>
</dbReference>
<dbReference type="CDD" id="cd02208">
    <property type="entry name" value="cupin_RmlC-like"/>
    <property type="match status" value="1"/>
</dbReference>
<proteinExistence type="predicted"/>
<dbReference type="PANTHER" id="PTHR35848:SF6">
    <property type="entry name" value="CUPIN TYPE-2 DOMAIN-CONTAINING PROTEIN"/>
    <property type="match status" value="1"/>
</dbReference>
<feature type="signal peptide" evidence="2">
    <location>
        <begin position="1"/>
        <end position="19"/>
    </location>
</feature>
<evidence type="ECO:0000313" key="4">
    <source>
        <dbReference type="EMBL" id="QKJ32570.1"/>
    </source>
</evidence>
<reference evidence="4 5" key="1">
    <citation type="submission" date="2020-05" db="EMBL/GenBank/DDBJ databases">
        <title>Mucilaginibacter mali sp. nov.</title>
        <authorList>
            <person name="Kim H.S."/>
            <person name="Lee K.C."/>
            <person name="Suh M.K."/>
            <person name="Kim J.-S."/>
            <person name="Han K.-I."/>
            <person name="Eom M.K."/>
            <person name="Shin Y.K."/>
            <person name="Lee J.-S."/>
        </authorList>
    </citation>
    <scope>NUCLEOTIDE SEQUENCE [LARGE SCALE GENOMIC DNA]</scope>
    <source>
        <strain evidence="4 5">G2-14</strain>
    </source>
</reference>
<dbReference type="Pfam" id="PF07883">
    <property type="entry name" value="Cupin_2"/>
    <property type="match status" value="2"/>
</dbReference>
<name>A0A7D4QNK9_9SPHI</name>
<dbReference type="SUPFAM" id="SSF51182">
    <property type="entry name" value="RmlC-like cupins"/>
    <property type="match status" value="2"/>
</dbReference>
<feature type="domain" description="Cupin type-2" evidence="3">
    <location>
        <begin position="68"/>
        <end position="130"/>
    </location>
</feature>
<dbReference type="CDD" id="cd02209">
    <property type="entry name" value="cupin_XRE_C"/>
    <property type="match status" value="1"/>
</dbReference>
<sequence length="257" mass="28216">MMKNLLLLGMLIIAAGVAAQQKPVPSGVYHVADAPVVKSGDRESRKFAEGSTAELSYFRVHSSTQYKGAAPKPPHAQTDIEELIFVTEGTMKFTMGDKSQVLKKGSIVLVPPHTMQATENAGDGPLTYYVLMFRSNKPMDLERCAKAGGPVMLSADSLKYVPSAKGGGIKYFDRPTAMSEKLEMHITELKGRGPSHDPHTHVDTELILMLEGECEESINGKTYRGTAGDFFLMNSNELHGITNIQDKPCRYLAIRWK</sequence>
<keyword evidence="2" id="KW-0732">Signal</keyword>
<dbReference type="AlphaFoldDB" id="A0A7D4QNK9"/>
<dbReference type="InterPro" id="IPR014710">
    <property type="entry name" value="RmlC-like_jellyroll"/>
</dbReference>
<protein>
    <submittedName>
        <fullName evidence="4">Cupin domain-containing protein</fullName>
    </submittedName>
</protein>
<evidence type="ECO:0000256" key="1">
    <source>
        <dbReference type="ARBA" id="ARBA00022723"/>
    </source>
</evidence>
<accession>A0A7D4QNK9</accession>